<gene>
    <name evidence="3" type="ORF">GZA08_17195</name>
</gene>
<comment type="caution">
    <text evidence="3">The sequence shown here is derived from an EMBL/GenBank/DDBJ whole genome shotgun (WGS) entry which is preliminary data.</text>
</comment>
<evidence type="ECO:0000256" key="1">
    <source>
        <dbReference type="SAM" id="SignalP"/>
    </source>
</evidence>
<dbReference type="PANTHER" id="PTHR31157">
    <property type="entry name" value="SCP DOMAIN-CONTAINING PROTEIN"/>
    <property type="match status" value="1"/>
</dbReference>
<reference evidence="3 4" key="1">
    <citation type="submission" date="2020-02" db="EMBL/GenBank/DDBJ databases">
        <title>Pseudoroseicyclus tamarix, sp. nov., isolated from offshore sediment of a Tamarix chinensis forest.</title>
        <authorList>
            <person name="Gai Y."/>
        </authorList>
    </citation>
    <scope>NUCLEOTIDE SEQUENCE [LARGE SCALE GENOMIC DNA]</scope>
    <source>
        <strain evidence="3 4">CLL3-39</strain>
    </source>
</reference>
<dbReference type="Proteomes" id="UP000474757">
    <property type="component" value="Unassembled WGS sequence"/>
</dbReference>
<proteinExistence type="predicted"/>
<dbReference type="EMBL" id="JAAGAB010000004">
    <property type="protein sequence ID" value="NDV02705.1"/>
    <property type="molecule type" value="Genomic_DNA"/>
</dbReference>
<organism evidence="3 4">
    <name type="scientific">Pseudoroseicyclus tamaricis</name>
    <dbReference type="NCBI Taxonomy" id="2705421"/>
    <lineage>
        <taxon>Bacteria</taxon>
        <taxon>Pseudomonadati</taxon>
        <taxon>Pseudomonadota</taxon>
        <taxon>Alphaproteobacteria</taxon>
        <taxon>Rhodobacterales</taxon>
        <taxon>Paracoccaceae</taxon>
        <taxon>Pseudoroseicyclus</taxon>
    </lineage>
</organism>
<dbReference type="SUPFAM" id="SSF55797">
    <property type="entry name" value="PR-1-like"/>
    <property type="match status" value="1"/>
</dbReference>
<dbReference type="AlphaFoldDB" id="A0A6B2JXY8"/>
<dbReference type="InterPro" id="IPR035940">
    <property type="entry name" value="CAP_sf"/>
</dbReference>
<keyword evidence="4" id="KW-1185">Reference proteome</keyword>
<feature type="signal peptide" evidence="1">
    <location>
        <begin position="1"/>
        <end position="16"/>
    </location>
</feature>
<dbReference type="Pfam" id="PF00188">
    <property type="entry name" value="CAP"/>
    <property type="match status" value="1"/>
</dbReference>
<feature type="domain" description="SCP" evidence="2">
    <location>
        <begin position="51"/>
        <end position="164"/>
    </location>
</feature>
<keyword evidence="1" id="KW-0732">Signal</keyword>
<dbReference type="PANTHER" id="PTHR31157:SF1">
    <property type="entry name" value="SCP DOMAIN-CONTAINING PROTEIN"/>
    <property type="match status" value="1"/>
</dbReference>
<dbReference type="PROSITE" id="PS51257">
    <property type="entry name" value="PROKAR_LIPOPROTEIN"/>
    <property type="match status" value="1"/>
</dbReference>
<sequence>MQRRTFALALPALALAACGRPSNVGPDGLPPPQIYDITPEVEAGIPFRFLDGLNTLRQAAGAGAVQLDAALNAAAATHSRDMALQNRPWHFGSDGSSPLDRLNRVGYSGGLVGEAISESYETELETLAAWAEAPETREVLLSPRATRIGLAWFQEPSGKLWWTLVLGN</sequence>
<evidence type="ECO:0000313" key="4">
    <source>
        <dbReference type="Proteomes" id="UP000474757"/>
    </source>
</evidence>
<dbReference type="Gene3D" id="3.40.33.10">
    <property type="entry name" value="CAP"/>
    <property type="match status" value="1"/>
</dbReference>
<accession>A0A6B2JXY8</accession>
<evidence type="ECO:0000259" key="2">
    <source>
        <dbReference type="Pfam" id="PF00188"/>
    </source>
</evidence>
<feature type="chain" id="PRO_5025442202" evidence="1">
    <location>
        <begin position="17"/>
        <end position="168"/>
    </location>
</feature>
<evidence type="ECO:0000313" key="3">
    <source>
        <dbReference type="EMBL" id="NDV02705.1"/>
    </source>
</evidence>
<dbReference type="InterPro" id="IPR014044">
    <property type="entry name" value="CAP_dom"/>
</dbReference>
<dbReference type="CDD" id="cd05379">
    <property type="entry name" value="CAP_bacterial"/>
    <property type="match status" value="1"/>
</dbReference>
<dbReference type="RefSeq" id="WP_163895904.1">
    <property type="nucleotide sequence ID" value="NZ_JAAFYS010000004.1"/>
</dbReference>
<name>A0A6B2JXY8_9RHOB</name>
<protein>
    <submittedName>
        <fullName evidence="3">CAP domain-containing protein</fullName>
    </submittedName>
</protein>